<protein>
    <submittedName>
        <fullName evidence="1">9010_t:CDS:1</fullName>
    </submittedName>
</protein>
<evidence type="ECO:0000313" key="1">
    <source>
        <dbReference type="EMBL" id="CAG8496349.1"/>
    </source>
</evidence>
<gene>
    <name evidence="1" type="ORF">SCALOS_LOCUS3047</name>
</gene>
<sequence length="152" mass="17075">MISEVHRFLFPNHSNNPHTGSIKTTNHSSSWQSDSINPQKLDIIGKPETMAYPVSSNRKGATYSTPFETDRTIISRSPSFTSNGYNSDDRSTHSNASDIMSTDDDVTTPINNGSPVSDNYTLPQLNISNQRTTMLDEPYYDHDDMNIKSKER</sequence>
<accession>A0ACA9KVI8</accession>
<feature type="non-terminal residue" evidence="1">
    <location>
        <position position="152"/>
    </location>
</feature>
<organism evidence="1 2">
    <name type="scientific">Scutellospora calospora</name>
    <dbReference type="NCBI Taxonomy" id="85575"/>
    <lineage>
        <taxon>Eukaryota</taxon>
        <taxon>Fungi</taxon>
        <taxon>Fungi incertae sedis</taxon>
        <taxon>Mucoromycota</taxon>
        <taxon>Glomeromycotina</taxon>
        <taxon>Glomeromycetes</taxon>
        <taxon>Diversisporales</taxon>
        <taxon>Gigasporaceae</taxon>
        <taxon>Scutellospora</taxon>
    </lineage>
</organism>
<comment type="caution">
    <text evidence="1">The sequence shown here is derived from an EMBL/GenBank/DDBJ whole genome shotgun (WGS) entry which is preliminary data.</text>
</comment>
<keyword evidence="2" id="KW-1185">Reference proteome</keyword>
<proteinExistence type="predicted"/>
<dbReference type="Proteomes" id="UP000789860">
    <property type="component" value="Unassembled WGS sequence"/>
</dbReference>
<reference evidence="1" key="1">
    <citation type="submission" date="2021-06" db="EMBL/GenBank/DDBJ databases">
        <authorList>
            <person name="Kallberg Y."/>
            <person name="Tangrot J."/>
            <person name="Rosling A."/>
        </authorList>
    </citation>
    <scope>NUCLEOTIDE SEQUENCE</scope>
    <source>
        <strain evidence="1">AU212A</strain>
    </source>
</reference>
<dbReference type="EMBL" id="CAJVPM010003057">
    <property type="protein sequence ID" value="CAG8496349.1"/>
    <property type="molecule type" value="Genomic_DNA"/>
</dbReference>
<evidence type="ECO:0000313" key="2">
    <source>
        <dbReference type="Proteomes" id="UP000789860"/>
    </source>
</evidence>
<name>A0ACA9KVI8_9GLOM</name>